<evidence type="ECO:0000259" key="3">
    <source>
        <dbReference type="Pfam" id="PF17057"/>
    </source>
</evidence>
<accession>A0ABM0QR52</accession>
<feature type="domain" description="Poxin-Schlafen/Schlafen-like N-terminal" evidence="3">
    <location>
        <begin position="82"/>
        <end position="198"/>
    </location>
</feature>
<sequence length="547" mass="62536">MNIIIDLETNYAELVLDVGRVILGEKDRKKMANSQLRKKQNEKVIQAVCAALNSGGGVIKAEIENKNYRYQKDGIGQDLENSFCNIVSFVPKYLDFVQKDHYFLIFVKSWSLETSGLRIATLSSNLYKRDITSANVMNAAASLEFLKVIKETRGRSHLRPKLPAKRAHIDAQEENNVEVLAADFFNRTKLIYKEKFDFTESTHVEIKYFSTGKLLQRIKEILPQYVSAFANTDGGYLFIGLDEKEQEIMGFKAEKSDLSELEKEIEKSISKLPVHHFCEEKSEINYSCKFLEVYKEGSLHGYVCALRVERFCCAVFAKEPNSWHVKDNCVMQLTTEEWVQFMMDAEPVLPEKMTYASEILSAEQLLQHEELGQLIYEEMGPVRQGKLIFSKSWSLDLGLQENQNVICDALLISLDSPPVLFTLLRVLNEESEIYSRQTALTLKQKLAKIAGYTEKVCVRTKIFCSSPVGKASCPYDSSLGIFYPDPYYSITTQTMENLLKALFVVSRRLRSFSYQFASDIFNASPMISMDCFQKNDLRRIKSCPTCI</sequence>
<name>A0ABM0QR52_GALVR</name>
<gene>
    <name evidence="6" type="primary">SLFN12</name>
</gene>
<dbReference type="InterPro" id="IPR031450">
    <property type="entry name" value="Poxin-SLFN/SLFN_N"/>
</dbReference>
<keyword evidence="5" id="KW-1185">Reference proteome</keyword>
<organism evidence="5 6">
    <name type="scientific">Galeopterus variegatus</name>
    <name type="common">Malayan flying lemur</name>
    <name type="synonym">Cynocephalus variegatus</name>
    <dbReference type="NCBI Taxonomy" id="482537"/>
    <lineage>
        <taxon>Eukaryota</taxon>
        <taxon>Metazoa</taxon>
        <taxon>Chordata</taxon>
        <taxon>Craniata</taxon>
        <taxon>Vertebrata</taxon>
        <taxon>Euteleostomi</taxon>
        <taxon>Mammalia</taxon>
        <taxon>Eutheria</taxon>
        <taxon>Euarchontoglires</taxon>
        <taxon>Dermoptera</taxon>
        <taxon>Cynocephalidae</taxon>
        <taxon>Galeopterus</taxon>
    </lineage>
</organism>
<evidence type="ECO:0000259" key="2">
    <source>
        <dbReference type="Pfam" id="PF04326"/>
    </source>
</evidence>
<dbReference type="InterPro" id="IPR029684">
    <property type="entry name" value="Schlafen"/>
</dbReference>
<dbReference type="PANTHER" id="PTHR12155:SF2">
    <property type="entry name" value="RIBONUCLEASE SLFN12"/>
    <property type="match status" value="1"/>
</dbReference>
<dbReference type="Proteomes" id="UP000694923">
    <property type="component" value="Unplaced"/>
</dbReference>
<dbReference type="RefSeq" id="XP_008570843.1">
    <property type="nucleotide sequence ID" value="XM_008572621.1"/>
</dbReference>
<evidence type="ECO:0000313" key="6">
    <source>
        <dbReference type="RefSeq" id="XP_008570843.1"/>
    </source>
</evidence>
<feature type="coiled-coil region" evidence="1">
    <location>
        <begin position="241"/>
        <end position="271"/>
    </location>
</feature>
<proteinExistence type="predicted"/>
<dbReference type="InterPro" id="IPR007421">
    <property type="entry name" value="Schlafen_AlbA_2_dom"/>
</dbReference>
<reference evidence="6" key="1">
    <citation type="submission" date="2025-08" db="UniProtKB">
        <authorList>
            <consortium name="RefSeq"/>
        </authorList>
    </citation>
    <scope>IDENTIFICATION</scope>
</reference>
<protein>
    <submittedName>
        <fullName evidence="6">LOW QUALITY PROTEIN: schlafen family member 12</fullName>
    </submittedName>
</protein>
<dbReference type="InterPro" id="IPR038461">
    <property type="entry name" value="Schlafen_AlbA_2_dom_sf"/>
</dbReference>
<dbReference type="Pfam" id="PF17057">
    <property type="entry name" value="B3R"/>
    <property type="match status" value="1"/>
</dbReference>
<keyword evidence="1" id="KW-0175">Coiled coil</keyword>
<dbReference type="Pfam" id="PF21026">
    <property type="entry name" value="SLFN_GTPase-like"/>
    <property type="match status" value="1"/>
</dbReference>
<feature type="domain" description="Schlafen GTPase-like" evidence="4">
    <location>
        <begin position="352"/>
        <end position="488"/>
    </location>
</feature>
<evidence type="ECO:0000256" key="1">
    <source>
        <dbReference type="SAM" id="Coils"/>
    </source>
</evidence>
<evidence type="ECO:0000259" key="4">
    <source>
        <dbReference type="Pfam" id="PF21026"/>
    </source>
</evidence>
<dbReference type="InterPro" id="IPR048729">
    <property type="entry name" value="SLFN_GTPase-like"/>
</dbReference>
<dbReference type="Gene3D" id="3.30.950.30">
    <property type="entry name" value="Schlafen, AAA domain"/>
    <property type="match status" value="1"/>
</dbReference>
<dbReference type="GeneID" id="103590401"/>
<evidence type="ECO:0000313" key="5">
    <source>
        <dbReference type="Proteomes" id="UP000694923"/>
    </source>
</evidence>
<feature type="domain" description="Schlafen AlbA-2" evidence="2">
    <location>
        <begin position="200"/>
        <end position="327"/>
    </location>
</feature>
<dbReference type="Pfam" id="PF04326">
    <property type="entry name" value="SLFN_AlbA_2"/>
    <property type="match status" value="1"/>
</dbReference>
<dbReference type="PANTHER" id="PTHR12155">
    <property type="entry name" value="SCHLAFEN"/>
    <property type="match status" value="1"/>
</dbReference>